<accession>A0A495W352</accession>
<protein>
    <submittedName>
        <fullName evidence="2">Uncharacterized protein</fullName>
    </submittedName>
</protein>
<feature type="compositionally biased region" description="Basic residues" evidence="1">
    <location>
        <begin position="48"/>
        <end position="57"/>
    </location>
</feature>
<gene>
    <name evidence="2" type="ORF">C8E97_4607</name>
</gene>
<sequence length="95" mass="10214">MPDGVPRGQLDQVTQLLDPDLTPSDFGSWHALVREHPRAAGVEDVRAHPARLPRHAGTRSSDRVDPSAIAQVSSTRSLPHLRVGALATGSNPARR</sequence>
<organism evidence="2 3">
    <name type="scientific">Saccharothrix australiensis</name>
    <dbReference type="NCBI Taxonomy" id="2072"/>
    <lineage>
        <taxon>Bacteria</taxon>
        <taxon>Bacillati</taxon>
        <taxon>Actinomycetota</taxon>
        <taxon>Actinomycetes</taxon>
        <taxon>Pseudonocardiales</taxon>
        <taxon>Pseudonocardiaceae</taxon>
        <taxon>Saccharothrix</taxon>
    </lineage>
</organism>
<proteinExistence type="predicted"/>
<evidence type="ECO:0000313" key="2">
    <source>
        <dbReference type="EMBL" id="RKT55919.1"/>
    </source>
</evidence>
<dbReference type="EMBL" id="RBXO01000001">
    <property type="protein sequence ID" value="RKT55919.1"/>
    <property type="molecule type" value="Genomic_DNA"/>
</dbReference>
<reference evidence="2 3" key="1">
    <citation type="submission" date="2018-10" db="EMBL/GenBank/DDBJ databases">
        <title>Sequencing the genomes of 1000 actinobacteria strains.</title>
        <authorList>
            <person name="Klenk H.-P."/>
        </authorList>
    </citation>
    <scope>NUCLEOTIDE SEQUENCE [LARGE SCALE GENOMIC DNA]</scope>
    <source>
        <strain evidence="2 3">DSM 43800</strain>
    </source>
</reference>
<keyword evidence="3" id="KW-1185">Reference proteome</keyword>
<name>A0A495W352_9PSEU</name>
<feature type="region of interest" description="Disordered" evidence="1">
    <location>
        <begin position="39"/>
        <end position="66"/>
    </location>
</feature>
<comment type="caution">
    <text evidence="2">The sequence shown here is derived from an EMBL/GenBank/DDBJ whole genome shotgun (WGS) entry which is preliminary data.</text>
</comment>
<evidence type="ECO:0000313" key="3">
    <source>
        <dbReference type="Proteomes" id="UP000282084"/>
    </source>
</evidence>
<dbReference type="Proteomes" id="UP000282084">
    <property type="component" value="Unassembled WGS sequence"/>
</dbReference>
<evidence type="ECO:0000256" key="1">
    <source>
        <dbReference type="SAM" id="MobiDB-lite"/>
    </source>
</evidence>
<dbReference type="AlphaFoldDB" id="A0A495W352"/>